<dbReference type="GO" id="GO:0008168">
    <property type="term" value="F:methyltransferase activity"/>
    <property type="evidence" value="ECO:0007669"/>
    <property type="project" value="UniProtKB-KW"/>
</dbReference>
<keyword evidence="3" id="KW-1185">Reference proteome</keyword>
<dbReference type="SUPFAM" id="SSF53335">
    <property type="entry name" value="S-adenosyl-L-methionine-dependent methyltransferases"/>
    <property type="match status" value="1"/>
</dbReference>
<dbReference type="GO" id="GO:0032259">
    <property type="term" value="P:methylation"/>
    <property type="evidence" value="ECO:0007669"/>
    <property type="project" value="UniProtKB-KW"/>
</dbReference>
<proteinExistence type="predicted"/>
<dbReference type="Proteomes" id="UP000256817">
    <property type="component" value="Unassembled WGS sequence"/>
</dbReference>
<dbReference type="InterPro" id="IPR006342">
    <property type="entry name" value="FkbM_mtfrase"/>
</dbReference>
<keyword evidence="2" id="KW-0808">Transferase</keyword>
<evidence type="ECO:0000313" key="3">
    <source>
        <dbReference type="Proteomes" id="UP000256817"/>
    </source>
</evidence>
<feature type="domain" description="Methyltransferase FkbM" evidence="1">
    <location>
        <begin position="87"/>
        <end position="248"/>
    </location>
</feature>
<dbReference type="NCBIfam" id="TIGR01444">
    <property type="entry name" value="fkbM_fam"/>
    <property type="match status" value="1"/>
</dbReference>
<reference evidence="2" key="1">
    <citation type="submission" date="2018-11" db="EMBL/GenBank/DDBJ databases">
        <title>Draft genome sequences of proposed Pectobacterium aquaticum sp. nov. isolated in France from fresh water.</title>
        <authorList>
            <person name="Pedron J."/>
            <person name="Barny M.A."/>
        </authorList>
    </citation>
    <scope>NUCLEOTIDE SEQUENCE [LARGE SCALE GENOMIC DNA]</scope>
    <source>
        <strain evidence="2">A35-S23-M15</strain>
    </source>
</reference>
<evidence type="ECO:0000313" key="2">
    <source>
        <dbReference type="EMBL" id="RRO09360.1"/>
    </source>
</evidence>
<keyword evidence="2" id="KW-0489">Methyltransferase</keyword>
<dbReference type="PANTHER" id="PTHR34203">
    <property type="entry name" value="METHYLTRANSFERASE, FKBM FAMILY PROTEIN"/>
    <property type="match status" value="1"/>
</dbReference>
<accession>A0A3R8QS28</accession>
<dbReference type="RefSeq" id="WP_116237854.1">
    <property type="nucleotide sequence ID" value="NZ_QHJW02000016.1"/>
</dbReference>
<dbReference type="Gene3D" id="3.40.50.150">
    <property type="entry name" value="Vaccinia Virus protein VP39"/>
    <property type="match status" value="1"/>
</dbReference>
<dbReference type="Pfam" id="PF05050">
    <property type="entry name" value="Methyltransf_21"/>
    <property type="match status" value="1"/>
</dbReference>
<comment type="caution">
    <text evidence="2">The sequence shown here is derived from an EMBL/GenBank/DDBJ whole genome shotgun (WGS) entry which is preliminary data.</text>
</comment>
<name>A0A3R8QS28_9GAMM</name>
<organism evidence="2 3">
    <name type="scientific">Pectobacterium aquaticum</name>
    <dbReference type="NCBI Taxonomy" id="2204145"/>
    <lineage>
        <taxon>Bacteria</taxon>
        <taxon>Pseudomonadati</taxon>
        <taxon>Pseudomonadota</taxon>
        <taxon>Gammaproteobacteria</taxon>
        <taxon>Enterobacterales</taxon>
        <taxon>Pectobacteriaceae</taxon>
        <taxon>Pectobacterium</taxon>
    </lineage>
</organism>
<dbReference type="InterPro" id="IPR052514">
    <property type="entry name" value="SAM-dependent_MTase"/>
</dbReference>
<gene>
    <name evidence="2" type="ORF">DMB85_009515</name>
</gene>
<sequence>MKPFRKTHKIVALMSAIKQLSFRTAYQIIIRATDDKPKVTVKESNHGTFCGFENDYLFQMALTNGSNESHFEEIVKITLSETANVLDVGANIGTHAILLSKVAHKGKVFSFEPQSLVFSVLQNNILMNHCSNITAYRFAISNIDNETISMEPFSFKGEKINNGALRIDNSGNFLGDLVLSKKLDSFNFPKIDFIKLDIQGSEIKALSGANALISRDRPIIFVEIEEQHLKSLGGSSKDLIEKILGLDYVLFRIETDYPCDHLCIPKEKINYFDSEIRPKLSLELSIIEGKRVALTFESELSQNYKSITILE</sequence>
<protein>
    <submittedName>
        <fullName evidence="2">FkbM family methyltransferase</fullName>
    </submittedName>
</protein>
<dbReference type="PANTHER" id="PTHR34203:SF15">
    <property type="entry name" value="SLL1173 PROTEIN"/>
    <property type="match status" value="1"/>
</dbReference>
<dbReference type="InterPro" id="IPR029063">
    <property type="entry name" value="SAM-dependent_MTases_sf"/>
</dbReference>
<dbReference type="EMBL" id="QHJW02000016">
    <property type="protein sequence ID" value="RRO09360.1"/>
    <property type="molecule type" value="Genomic_DNA"/>
</dbReference>
<evidence type="ECO:0000259" key="1">
    <source>
        <dbReference type="Pfam" id="PF05050"/>
    </source>
</evidence>